<sequence>MSSTFLNASQTSNPRATTAVGGDFLCEAFDSQTIRTMEKPLLDMGVPLMRTAAAAVATTARVMLAHIDVDLDQADVVVLAGGGDNGGDGLYAAAELSKAGATVSVVAVGRSLHPQGLEACLRDGAEIVALDPNAIIPGCVTPSDAEESSQRLEDTLAYVSSSHLVIDAMTGIGLHGSLRGIPAAIAIALGEDGTLPERPALPSGIEAHELPLVLAVDEPSGIGIDDGSLPGAYIPADVTVTFGAPKPCNMLPPAAYACGQATVVDFGFDTEHIEPSVRATTIDASSQCMRLPYLSDSKYTRGVVGLVTGSDRYPGAAVMSSKAAGLCNVGMVRYCGPRRAEDMVLTAMPEAVMGAGHVQSWILGSGVTVDEDDAQRIRIRRILSGYDTANGEGRGTDPADENESEIPESGTDEARETRHSMNDSARLTLSVNASEGTNAASEEFTQPFVIADAGALSLLPDHVSANVILTPHAGELASLLSARGEEVSSQDVQAEPLKWATRAWELTGATVLLKGAITLVVFDDGLGNPSVLTSGFAPAWTGTAGSGDVLAGVIGAIVAQNADALRENPYGIGECVAAGAYLHGIAARVASGSYQRGWTLPLLCDPHHARDYVQRLGTVLEGGSYATKPVLGHAIVASDIVAQIPPALTLLIENQVSYIAELAEDAVEDDAEDTVEDDGNDDIAHDGDADSDDGEIVEMDDIDGDDMASDDIDDNDDDSDDSGDTDGTDADIAGTNHDGSRDA</sequence>
<feature type="binding site" evidence="12">
    <location>
        <position position="547"/>
    </location>
    <ligand>
        <name>AMP</name>
        <dbReference type="ChEBI" id="CHEBI:456215"/>
    </ligand>
</feature>
<proteinExistence type="inferred from homology"/>
<evidence type="ECO:0000256" key="10">
    <source>
        <dbReference type="ARBA" id="ARBA00048238"/>
    </source>
</evidence>
<feature type="binding site" evidence="12">
    <location>
        <position position="472"/>
    </location>
    <ligand>
        <name>(6S)-NADPHX</name>
        <dbReference type="ChEBI" id="CHEBI:64076"/>
    </ligand>
</feature>
<evidence type="ECO:0000256" key="3">
    <source>
        <dbReference type="ARBA" id="ARBA00009524"/>
    </source>
</evidence>
<feature type="compositionally biased region" description="Acidic residues" evidence="13">
    <location>
        <begin position="667"/>
        <end position="681"/>
    </location>
</feature>
<evidence type="ECO:0000256" key="12">
    <source>
        <dbReference type="HAMAP-Rule" id="MF_01965"/>
    </source>
</evidence>
<comment type="similarity">
    <text evidence="2">In the N-terminal section; belongs to the NnrE/AIBP family.</text>
</comment>
<evidence type="ECO:0000256" key="2">
    <source>
        <dbReference type="ARBA" id="ARBA00006001"/>
    </source>
</evidence>
<keyword evidence="5 12" id="KW-0067">ATP-binding</keyword>
<reference evidence="17" key="1">
    <citation type="submission" date="2023-07" db="EMBL/GenBank/DDBJ databases">
        <title>Bifidobacterium aquikefiriaerophilum sp. nov. and Bifidobacterium eccum sp. nov., isolated from water kefir.</title>
        <authorList>
            <person name="Breselge S."/>
            <person name="Bellassi P."/>
            <person name="Barcenilla C."/>
            <person name="Alvarez-Ordonez A."/>
            <person name="Morelli L."/>
            <person name="Cotter P.D."/>
        </authorList>
    </citation>
    <scope>NUCLEOTIDE SEQUENCE</scope>
    <source>
        <strain evidence="18">WK012_4_13</strain>
        <strain evidence="17">WK013_4_14</strain>
        <strain evidence="16">WK048_4_13</strain>
    </source>
</reference>
<dbReference type="Pfam" id="PF03853">
    <property type="entry name" value="YjeF_N"/>
    <property type="match status" value="1"/>
</dbReference>
<comment type="function">
    <text evidence="12">Catalyzes the dehydration of the S-form of NAD(P)HX at the expense of ADP, which is converted to AMP. Together with NAD(P)HX epimerase, which catalyzes the epimerization of the S- and R-forms, the enzyme allows the repair of both epimers of NAD(P)HX, a damaged form of NAD(P)H that is a result of enzymatic or heat-dependent hydration.</text>
</comment>
<evidence type="ECO:0000313" key="18">
    <source>
        <dbReference type="EMBL" id="XDS50726.1"/>
    </source>
</evidence>
<dbReference type="Gene3D" id="3.40.1190.20">
    <property type="match status" value="1"/>
</dbReference>
<dbReference type="PROSITE" id="PS51385">
    <property type="entry name" value="YJEF_N"/>
    <property type="match status" value="1"/>
</dbReference>
<dbReference type="EMBL" id="CP129682">
    <property type="protein sequence ID" value="XDS49509.1"/>
    <property type="molecule type" value="Genomic_DNA"/>
</dbReference>
<dbReference type="PANTHER" id="PTHR12592:SF0">
    <property type="entry name" value="ATP-DEPENDENT (S)-NAD(P)H-HYDRATE DEHYDRATASE"/>
    <property type="match status" value="1"/>
</dbReference>
<dbReference type="RefSeq" id="WP_369341689.1">
    <property type="nucleotide sequence ID" value="NZ_CP129675.1"/>
</dbReference>
<evidence type="ECO:0000256" key="7">
    <source>
        <dbReference type="ARBA" id="ARBA00023027"/>
    </source>
</evidence>
<dbReference type="KEGG" id="bfk:QN062_00455"/>
<evidence type="ECO:0000256" key="4">
    <source>
        <dbReference type="ARBA" id="ARBA00022741"/>
    </source>
</evidence>
<protein>
    <recommendedName>
        <fullName evidence="12">ADP-dependent (S)-NAD(P)H-hydrate dehydratase</fullName>
        <ecNumber evidence="12">4.2.1.136</ecNumber>
    </recommendedName>
    <alternativeName>
        <fullName evidence="12">ADP-dependent NAD(P)HX dehydratase</fullName>
    </alternativeName>
</protein>
<feature type="domain" description="YjeF C-terminal" evidence="14">
    <location>
        <begin position="281"/>
        <end position="651"/>
    </location>
</feature>
<dbReference type="EC" id="4.2.1.136" evidence="12"/>
<dbReference type="HAMAP" id="MF_01965">
    <property type="entry name" value="NADHX_dehydratase"/>
    <property type="match status" value="1"/>
</dbReference>
<name>A0AB39UKJ6_9BIFI</name>
<comment type="cofactor">
    <cofactor evidence="1">
        <name>K(+)</name>
        <dbReference type="ChEBI" id="CHEBI:29103"/>
    </cofactor>
</comment>
<evidence type="ECO:0000256" key="5">
    <source>
        <dbReference type="ARBA" id="ARBA00022840"/>
    </source>
</evidence>
<gene>
    <name evidence="12" type="primary">nnrD</name>
    <name evidence="18" type="ORF">QN062_00455</name>
    <name evidence="17" type="ORF">QN216_04465</name>
    <name evidence="16" type="ORF">QN217_05985</name>
</gene>
<comment type="catalytic activity">
    <reaction evidence="11 12">
        <text>(6S)-NADPHX + ADP = AMP + phosphate + NADPH + H(+)</text>
        <dbReference type="Rhea" id="RHEA:32235"/>
        <dbReference type="ChEBI" id="CHEBI:15378"/>
        <dbReference type="ChEBI" id="CHEBI:43474"/>
        <dbReference type="ChEBI" id="CHEBI:57783"/>
        <dbReference type="ChEBI" id="CHEBI:64076"/>
        <dbReference type="ChEBI" id="CHEBI:456215"/>
        <dbReference type="ChEBI" id="CHEBI:456216"/>
        <dbReference type="EC" id="4.2.1.136"/>
    </reaction>
</comment>
<comment type="function">
    <text evidence="9">Bifunctional enzyme that catalyzes the epimerization of the S- and R-forms of NAD(P)HX and the dehydration of the S-form of NAD(P)HX at the expense of ADP, which is converted to AMP. This allows the repair of both epimers of NAD(P)HX, a damaged form of NAD(P)H that is a result of enzymatic or heat-dependent hydration.</text>
</comment>
<feature type="binding site" evidence="12">
    <location>
        <position position="393"/>
    </location>
    <ligand>
        <name>(6S)-NADPHX</name>
        <dbReference type="ChEBI" id="CHEBI:64076"/>
    </ligand>
</feature>
<dbReference type="InterPro" id="IPR004443">
    <property type="entry name" value="YjeF_N_dom"/>
</dbReference>
<evidence type="ECO:0000256" key="8">
    <source>
        <dbReference type="ARBA" id="ARBA00023239"/>
    </source>
</evidence>
<accession>A0AB39UKJ6</accession>
<dbReference type="PROSITE" id="PS01050">
    <property type="entry name" value="YJEF_C_2"/>
    <property type="match status" value="1"/>
</dbReference>
<dbReference type="SUPFAM" id="SSF64153">
    <property type="entry name" value="YjeF N-terminal domain-like"/>
    <property type="match status" value="1"/>
</dbReference>
<keyword evidence="4 12" id="KW-0547">Nucleotide-binding</keyword>
<feature type="binding site" evidence="12">
    <location>
        <position position="316"/>
    </location>
    <ligand>
        <name>(6S)-NADPHX</name>
        <dbReference type="ChEBI" id="CHEBI:64076"/>
    </ligand>
</feature>
<dbReference type="Pfam" id="PF01256">
    <property type="entry name" value="Carb_kinase"/>
    <property type="match status" value="1"/>
</dbReference>
<dbReference type="PROSITE" id="PS51383">
    <property type="entry name" value="YJEF_C_3"/>
    <property type="match status" value="1"/>
</dbReference>
<dbReference type="GO" id="GO:0110051">
    <property type="term" value="P:metabolite repair"/>
    <property type="evidence" value="ECO:0007669"/>
    <property type="project" value="TreeGrafter"/>
</dbReference>
<dbReference type="GO" id="GO:0052855">
    <property type="term" value="F:ADP-dependent NAD(P)H-hydrate dehydratase activity"/>
    <property type="evidence" value="ECO:0007669"/>
    <property type="project" value="UniProtKB-UniRule"/>
</dbReference>
<feature type="binding site" evidence="12">
    <location>
        <position position="548"/>
    </location>
    <ligand>
        <name>(6S)-NADPHX</name>
        <dbReference type="ChEBI" id="CHEBI:64076"/>
    </ligand>
</feature>
<evidence type="ECO:0000256" key="11">
    <source>
        <dbReference type="ARBA" id="ARBA00049209"/>
    </source>
</evidence>
<evidence type="ECO:0000256" key="13">
    <source>
        <dbReference type="SAM" id="MobiDB-lite"/>
    </source>
</evidence>
<dbReference type="InterPro" id="IPR017953">
    <property type="entry name" value="Carbohydrate_kinase_pred_CS"/>
</dbReference>
<dbReference type="InterPro" id="IPR036652">
    <property type="entry name" value="YjeF_N_dom_sf"/>
</dbReference>
<feature type="region of interest" description="Disordered" evidence="13">
    <location>
        <begin position="387"/>
        <end position="424"/>
    </location>
</feature>
<dbReference type="EMBL" id="CP129683">
    <property type="protein sequence ID" value="XDS50726.1"/>
    <property type="molecule type" value="Genomic_DNA"/>
</dbReference>
<evidence type="ECO:0000313" key="17">
    <source>
        <dbReference type="EMBL" id="XDS49509.1"/>
    </source>
</evidence>
<feature type="compositionally biased region" description="Acidic residues" evidence="13">
    <location>
        <begin position="689"/>
        <end position="729"/>
    </location>
</feature>
<comment type="catalytic activity">
    <reaction evidence="10 12">
        <text>(6S)-NADHX + ADP = AMP + phosphate + NADH + H(+)</text>
        <dbReference type="Rhea" id="RHEA:32223"/>
        <dbReference type="ChEBI" id="CHEBI:15378"/>
        <dbReference type="ChEBI" id="CHEBI:43474"/>
        <dbReference type="ChEBI" id="CHEBI:57945"/>
        <dbReference type="ChEBI" id="CHEBI:64074"/>
        <dbReference type="ChEBI" id="CHEBI:456215"/>
        <dbReference type="ChEBI" id="CHEBI:456216"/>
        <dbReference type="EC" id="4.2.1.136"/>
    </reaction>
</comment>
<dbReference type="AlphaFoldDB" id="A0AB39UKJ6"/>
<comment type="similarity">
    <text evidence="3">In the C-terminal section; belongs to the NnrD/CARKD family.</text>
</comment>
<evidence type="ECO:0000313" key="16">
    <source>
        <dbReference type="EMBL" id="XDS45710.1"/>
    </source>
</evidence>
<dbReference type="GO" id="GO:0052856">
    <property type="term" value="F:NAD(P)HX epimerase activity"/>
    <property type="evidence" value="ECO:0007669"/>
    <property type="project" value="TreeGrafter"/>
</dbReference>
<dbReference type="CDD" id="cd01171">
    <property type="entry name" value="YXKO-related"/>
    <property type="match status" value="1"/>
</dbReference>
<evidence type="ECO:0000259" key="14">
    <source>
        <dbReference type="PROSITE" id="PS51383"/>
    </source>
</evidence>
<keyword evidence="7 12" id="KW-0520">NAD</keyword>
<keyword evidence="6 12" id="KW-0521">NADP</keyword>
<feature type="region of interest" description="Disordered" evidence="13">
    <location>
        <begin position="667"/>
        <end position="743"/>
    </location>
</feature>
<evidence type="ECO:0000256" key="9">
    <source>
        <dbReference type="ARBA" id="ARBA00025153"/>
    </source>
</evidence>
<feature type="binding site" evidence="12">
    <location>
        <begin position="514"/>
        <end position="518"/>
    </location>
    <ligand>
        <name>AMP</name>
        <dbReference type="ChEBI" id="CHEBI:456215"/>
    </ligand>
</feature>
<evidence type="ECO:0000256" key="1">
    <source>
        <dbReference type="ARBA" id="ARBA00001958"/>
    </source>
</evidence>
<dbReference type="PANTHER" id="PTHR12592">
    <property type="entry name" value="ATP-DEPENDENT (S)-NAD(P)H-HYDRATE DEHYDRATASE FAMILY MEMBER"/>
    <property type="match status" value="1"/>
</dbReference>
<dbReference type="EMBL" id="CP129675">
    <property type="protein sequence ID" value="XDS45710.1"/>
    <property type="molecule type" value="Genomic_DNA"/>
</dbReference>
<evidence type="ECO:0000259" key="15">
    <source>
        <dbReference type="PROSITE" id="PS51385"/>
    </source>
</evidence>
<dbReference type="GO" id="GO:0005524">
    <property type="term" value="F:ATP binding"/>
    <property type="evidence" value="ECO:0007669"/>
    <property type="project" value="UniProtKB-KW"/>
</dbReference>
<dbReference type="SUPFAM" id="SSF53613">
    <property type="entry name" value="Ribokinase-like"/>
    <property type="match status" value="1"/>
</dbReference>
<keyword evidence="8 12" id="KW-0456">Lyase</keyword>
<dbReference type="InterPro" id="IPR029056">
    <property type="entry name" value="Ribokinase-like"/>
</dbReference>
<comment type="similarity">
    <text evidence="12">Belongs to the NnrD/CARKD family.</text>
</comment>
<feature type="compositionally biased region" description="Basic and acidic residues" evidence="13">
    <location>
        <begin position="412"/>
        <end position="421"/>
    </location>
</feature>
<feature type="domain" description="YjeF N-terminal" evidence="15">
    <location>
        <begin position="26"/>
        <end position="274"/>
    </location>
</feature>
<organism evidence="17">
    <name type="scientific">Bifidobacterium fermentum</name>
    <dbReference type="NCBI Taxonomy" id="3059035"/>
    <lineage>
        <taxon>Bacteria</taxon>
        <taxon>Bacillati</taxon>
        <taxon>Actinomycetota</taxon>
        <taxon>Actinomycetes</taxon>
        <taxon>Bifidobacteriales</taxon>
        <taxon>Bifidobacteriaceae</taxon>
        <taxon>Bifidobacterium</taxon>
    </lineage>
</organism>
<comment type="cofactor">
    <cofactor evidence="12">
        <name>Mg(2+)</name>
        <dbReference type="ChEBI" id="CHEBI:18420"/>
    </cofactor>
</comment>
<comment type="subunit">
    <text evidence="12">Homotetramer.</text>
</comment>
<dbReference type="Gene3D" id="3.40.50.10260">
    <property type="entry name" value="YjeF N-terminal domain"/>
    <property type="match status" value="1"/>
</dbReference>
<evidence type="ECO:0000256" key="6">
    <source>
        <dbReference type="ARBA" id="ARBA00022857"/>
    </source>
</evidence>
<dbReference type="GO" id="GO:0046496">
    <property type="term" value="P:nicotinamide nucleotide metabolic process"/>
    <property type="evidence" value="ECO:0007669"/>
    <property type="project" value="UniProtKB-UniRule"/>
</dbReference>
<dbReference type="InterPro" id="IPR000631">
    <property type="entry name" value="CARKD"/>
</dbReference>